<accession>A0ABM9FW65</accession>
<dbReference type="Proteomes" id="UP001154322">
    <property type="component" value="Unassembled WGS sequence"/>
</dbReference>
<sequence>MAGMFVLLHVIGGISIPSIDMNLPIGEGVSPYTLALTAGTMKAFEANPVPATEAAIVPGAMAGRYMWIAWSSSCCHMGLSSLRSMVSISNTSGSYTGKNMDW</sequence>
<gene>
    <name evidence="1" type="ORF">WJ0W_000642</name>
</gene>
<proteinExistence type="predicted"/>
<keyword evidence="2" id="KW-1185">Reference proteome</keyword>
<name>A0ABM9FW65_9BACL</name>
<comment type="caution">
    <text evidence="1">The sequence shown here is derived from an EMBL/GenBank/DDBJ whole genome shotgun (WGS) entry which is preliminary data.</text>
</comment>
<organism evidence="1 2">
    <name type="scientific">Paenibacillus melissococcoides</name>
    <dbReference type="NCBI Taxonomy" id="2912268"/>
    <lineage>
        <taxon>Bacteria</taxon>
        <taxon>Bacillati</taxon>
        <taxon>Bacillota</taxon>
        <taxon>Bacilli</taxon>
        <taxon>Bacillales</taxon>
        <taxon>Paenibacillaceae</taxon>
        <taxon>Paenibacillus</taxon>
    </lineage>
</organism>
<dbReference type="SUPFAM" id="SSF63817">
    <property type="entry name" value="Sortase"/>
    <property type="match status" value="1"/>
</dbReference>
<evidence type="ECO:0000313" key="1">
    <source>
        <dbReference type="EMBL" id="CAH8243401.1"/>
    </source>
</evidence>
<reference evidence="1" key="1">
    <citation type="submission" date="2022-06" db="EMBL/GenBank/DDBJ databases">
        <authorList>
            <person name="Dietemann V."/>
            <person name="Ory F."/>
            <person name="Dainat B."/>
            <person name="Oberhansli S."/>
        </authorList>
    </citation>
    <scope>NUCLEOTIDE SEQUENCE</scope>
    <source>
        <strain evidence="1">Ena-SAMPLE-TAB-26-04-2022-14:26:32:270-5432</strain>
    </source>
</reference>
<dbReference type="EMBL" id="CALYLO010000001">
    <property type="protein sequence ID" value="CAH8243401.1"/>
    <property type="molecule type" value="Genomic_DNA"/>
</dbReference>
<dbReference type="InterPro" id="IPR023365">
    <property type="entry name" value="Sortase_dom-sf"/>
</dbReference>
<protein>
    <submittedName>
        <fullName evidence="1">Uncharacterized protein</fullName>
    </submittedName>
</protein>
<evidence type="ECO:0000313" key="2">
    <source>
        <dbReference type="Proteomes" id="UP001154322"/>
    </source>
</evidence>
<dbReference type="RefSeq" id="WP_213429183.1">
    <property type="nucleotide sequence ID" value="NZ_AP031286.1"/>
</dbReference>